<feature type="compositionally biased region" description="Basic and acidic residues" evidence="10">
    <location>
        <begin position="32"/>
        <end position="43"/>
    </location>
</feature>
<dbReference type="PANTHER" id="PTHR24343">
    <property type="entry name" value="SERINE/THREONINE KINASE"/>
    <property type="match status" value="1"/>
</dbReference>
<evidence type="ECO:0000256" key="9">
    <source>
        <dbReference type="PROSITE-ProRule" id="PRU10141"/>
    </source>
</evidence>
<feature type="compositionally biased region" description="Basic and acidic residues" evidence="10">
    <location>
        <begin position="56"/>
        <end position="67"/>
    </location>
</feature>
<proteinExistence type="predicted"/>
<keyword evidence="3" id="KW-0808">Transferase</keyword>
<feature type="binding site" evidence="9">
    <location>
        <position position="326"/>
    </location>
    <ligand>
        <name>ATP</name>
        <dbReference type="ChEBI" id="CHEBI:30616"/>
    </ligand>
</feature>
<dbReference type="KEGG" id="som:SOMG_04366"/>
<feature type="compositionally biased region" description="Basic and acidic residues" evidence="10">
    <location>
        <begin position="256"/>
        <end position="275"/>
    </location>
</feature>
<dbReference type="PANTHER" id="PTHR24343:SF137">
    <property type="entry name" value="SERINE_THREONINE-PROTEIN KINASE HRK1"/>
    <property type="match status" value="1"/>
</dbReference>
<evidence type="ECO:0000256" key="1">
    <source>
        <dbReference type="ARBA" id="ARBA00012513"/>
    </source>
</evidence>
<dbReference type="GO" id="GO:0005829">
    <property type="term" value="C:cytosol"/>
    <property type="evidence" value="ECO:0007669"/>
    <property type="project" value="TreeGrafter"/>
</dbReference>
<comment type="catalytic activity">
    <reaction evidence="8">
        <text>L-seryl-[protein] + ATP = O-phospho-L-seryl-[protein] + ADP + H(+)</text>
        <dbReference type="Rhea" id="RHEA:17989"/>
        <dbReference type="Rhea" id="RHEA-COMP:9863"/>
        <dbReference type="Rhea" id="RHEA-COMP:11604"/>
        <dbReference type="ChEBI" id="CHEBI:15378"/>
        <dbReference type="ChEBI" id="CHEBI:29999"/>
        <dbReference type="ChEBI" id="CHEBI:30616"/>
        <dbReference type="ChEBI" id="CHEBI:83421"/>
        <dbReference type="ChEBI" id="CHEBI:456216"/>
        <dbReference type="EC" id="2.7.11.1"/>
    </reaction>
</comment>
<dbReference type="PROSITE" id="PS50011">
    <property type="entry name" value="PROTEIN_KINASE_DOM"/>
    <property type="match status" value="1"/>
</dbReference>
<dbReference type="GO" id="GO:0004674">
    <property type="term" value="F:protein serine/threonine kinase activity"/>
    <property type="evidence" value="ECO:0007669"/>
    <property type="project" value="UniProtKB-KW"/>
</dbReference>
<comment type="catalytic activity">
    <reaction evidence="7">
        <text>L-threonyl-[protein] + ATP = O-phospho-L-threonyl-[protein] + ADP + H(+)</text>
        <dbReference type="Rhea" id="RHEA:46608"/>
        <dbReference type="Rhea" id="RHEA-COMP:11060"/>
        <dbReference type="Rhea" id="RHEA-COMP:11605"/>
        <dbReference type="ChEBI" id="CHEBI:15378"/>
        <dbReference type="ChEBI" id="CHEBI:30013"/>
        <dbReference type="ChEBI" id="CHEBI:30616"/>
        <dbReference type="ChEBI" id="CHEBI:61977"/>
        <dbReference type="ChEBI" id="CHEBI:456216"/>
        <dbReference type="EC" id="2.7.11.1"/>
    </reaction>
</comment>
<evidence type="ECO:0000256" key="6">
    <source>
        <dbReference type="ARBA" id="ARBA00022840"/>
    </source>
</evidence>
<dbReference type="Gene3D" id="1.10.510.10">
    <property type="entry name" value="Transferase(Phosphotransferase) domain 1"/>
    <property type="match status" value="1"/>
</dbReference>
<dbReference type="PROSITE" id="PS00107">
    <property type="entry name" value="PROTEIN_KINASE_ATP"/>
    <property type="match status" value="1"/>
</dbReference>
<dbReference type="FunFam" id="1.10.510.10:FF:000595">
    <property type="entry name" value="Protein kinase, putative (AFU_orthologue AFUA_5G11840)"/>
    <property type="match status" value="1"/>
</dbReference>
<dbReference type="EC" id="2.7.11.1" evidence="1"/>
<dbReference type="AlphaFoldDB" id="A0AAE9WEZ6"/>
<dbReference type="EMBL" id="CP115613">
    <property type="protein sequence ID" value="WBW75060.1"/>
    <property type="molecule type" value="Genomic_DNA"/>
</dbReference>
<evidence type="ECO:0000256" key="8">
    <source>
        <dbReference type="ARBA" id="ARBA00048679"/>
    </source>
</evidence>
<keyword evidence="2 12" id="KW-0723">Serine/threonine-protein kinase</keyword>
<evidence type="ECO:0000259" key="11">
    <source>
        <dbReference type="PROSITE" id="PS50011"/>
    </source>
</evidence>
<evidence type="ECO:0000313" key="13">
    <source>
        <dbReference type="Proteomes" id="UP001212411"/>
    </source>
</evidence>
<dbReference type="Gene3D" id="3.30.200.20">
    <property type="entry name" value="Phosphorylase Kinase, domain 1"/>
    <property type="match status" value="1"/>
</dbReference>
<evidence type="ECO:0000256" key="7">
    <source>
        <dbReference type="ARBA" id="ARBA00047899"/>
    </source>
</evidence>
<accession>A0AAE9WEZ6</accession>
<dbReference type="InterPro" id="IPR008271">
    <property type="entry name" value="Ser/Thr_kinase_AS"/>
</dbReference>
<dbReference type="SUPFAM" id="SSF56112">
    <property type="entry name" value="Protein kinase-like (PK-like)"/>
    <property type="match status" value="1"/>
</dbReference>
<dbReference type="InterPro" id="IPR017441">
    <property type="entry name" value="Protein_kinase_ATP_BS"/>
</dbReference>
<feature type="compositionally biased region" description="Basic residues" evidence="10">
    <location>
        <begin position="213"/>
        <end position="227"/>
    </location>
</feature>
<feature type="domain" description="Protein kinase" evidence="11">
    <location>
        <begin position="297"/>
        <end position="608"/>
    </location>
</feature>
<keyword evidence="4 9" id="KW-0547">Nucleotide-binding</keyword>
<dbReference type="SMART" id="SM00220">
    <property type="entry name" value="S_TKc"/>
    <property type="match status" value="1"/>
</dbReference>
<evidence type="ECO:0000256" key="4">
    <source>
        <dbReference type="ARBA" id="ARBA00022741"/>
    </source>
</evidence>
<dbReference type="InterPro" id="IPR011009">
    <property type="entry name" value="Kinase-like_dom_sf"/>
</dbReference>
<keyword evidence="13" id="KW-1185">Reference proteome</keyword>
<name>A0AAE9WEZ6_9SCHI</name>
<evidence type="ECO:0000256" key="5">
    <source>
        <dbReference type="ARBA" id="ARBA00022777"/>
    </source>
</evidence>
<dbReference type="InterPro" id="IPR000719">
    <property type="entry name" value="Prot_kinase_dom"/>
</dbReference>
<gene>
    <name evidence="12" type="primary">oca2</name>
    <name evidence="12" type="ORF">SOMG_04366</name>
</gene>
<evidence type="ECO:0000313" key="12">
    <source>
        <dbReference type="EMBL" id="WBW75060.1"/>
    </source>
</evidence>
<evidence type="ECO:0000256" key="3">
    <source>
        <dbReference type="ARBA" id="ARBA00022679"/>
    </source>
</evidence>
<dbReference type="Pfam" id="PF00069">
    <property type="entry name" value="Pkinase"/>
    <property type="match status" value="1"/>
</dbReference>
<evidence type="ECO:0000256" key="2">
    <source>
        <dbReference type="ARBA" id="ARBA00022527"/>
    </source>
</evidence>
<dbReference type="PROSITE" id="PS00108">
    <property type="entry name" value="PROTEIN_KINASE_ST"/>
    <property type="match status" value="1"/>
</dbReference>
<keyword evidence="5 12" id="KW-0418">Kinase</keyword>
<dbReference type="Proteomes" id="UP001212411">
    <property type="component" value="Chromosome 3"/>
</dbReference>
<feature type="compositionally biased region" description="Basic and acidic residues" evidence="10">
    <location>
        <begin position="82"/>
        <end position="93"/>
    </location>
</feature>
<evidence type="ECO:0000256" key="10">
    <source>
        <dbReference type="SAM" id="MobiDB-lite"/>
    </source>
</evidence>
<dbReference type="GO" id="GO:0005524">
    <property type="term" value="F:ATP binding"/>
    <property type="evidence" value="ECO:0007669"/>
    <property type="project" value="UniProtKB-UniRule"/>
</dbReference>
<sequence>MIAAYKMSELHSAPKFSLQDNQSDESSPLEKSFQDKVHVEESPKFALEVDAAPPLPHEDQEHSHEPSHPLPRVQSPIQVNDYVDHKLAEDRYRSSAARNFEPISIPNSQIPSDDEADEDDHISSQASAAFHPKNTSPYLHPLSKSGSPSNEEDSDDHHQDSKPSSPSAFRFVRGFPSSEDLIGDPNDPYRRTRRAPIKSDPREIPSQFIFKKPDHKHHHSNHHHHGNHSNSSSLSLKSLLHSHDKHDKHDKHEKHHSSLDLRRFFKSNQKSDKKGVSKSKSSSSIQDDHFGLFKKYGKFGRILGSGAGGSVRIMKRSSDSKIFAVKEFRSRRPSESEREYARKVTAEFCVGSALHHTNIIETLDIIEENNKFYEVMEYAPYDMFSIVMSGQMALPEIYCCFKQLLSGVAYLHSMGLAHRDLKLDNLVVDENCSVKIIDFGSAVVYKYPFEADIVEATGVVGSDPYLAPETLTKKLYDPRAVDIWSCAIIYCCMALRRFPWKYPKLSDNSFRLFCMIPPTKGDFSEDEALKTIKDRGLVDPGLSSYKAPNAQQHSSEHKVHASGKQEVYGPWRLLRLLPRDTRAAVLHMLELDPKKRYDIHSVFADDWVANISMCHMQNNKLIRSPTHLHNLVSPEGSPYPHVKR</sequence>
<feature type="compositionally biased region" description="Low complexity" evidence="10">
    <location>
        <begin position="228"/>
        <end position="239"/>
    </location>
</feature>
<feature type="compositionally biased region" description="Polar residues" evidence="10">
    <location>
        <begin position="123"/>
        <end position="137"/>
    </location>
</feature>
<protein>
    <recommendedName>
        <fullName evidence="1">non-specific serine/threonine protein kinase</fullName>
        <ecNumber evidence="1">2.7.11.1</ecNumber>
    </recommendedName>
</protein>
<feature type="region of interest" description="Disordered" evidence="10">
    <location>
        <begin position="1"/>
        <end position="285"/>
    </location>
</feature>
<keyword evidence="6 9" id="KW-0067">ATP-binding</keyword>
<dbReference type="RefSeq" id="XP_056039303.1">
    <property type="nucleotide sequence ID" value="XM_056183152.1"/>
</dbReference>
<dbReference type="GeneID" id="80877841"/>
<organism evidence="12 13">
    <name type="scientific">Schizosaccharomyces osmophilus</name>
    <dbReference type="NCBI Taxonomy" id="2545709"/>
    <lineage>
        <taxon>Eukaryota</taxon>
        <taxon>Fungi</taxon>
        <taxon>Dikarya</taxon>
        <taxon>Ascomycota</taxon>
        <taxon>Taphrinomycotina</taxon>
        <taxon>Schizosaccharomycetes</taxon>
        <taxon>Schizosaccharomycetales</taxon>
        <taxon>Schizosaccharomycetaceae</taxon>
        <taxon>Schizosaccharomyces</taxon>
    </lineage>
</organism>
<reference evidence="12 13" key="1">
    <citation type="journal article" date="2023" name="G3 (Bethesda)">
        <title>A high-quality reference genome for the fission yeast Schizosaccharomyces osmophilus.</title>
        <authorList>
            <person name="Jia G.S."/>
            <person name="Zhang W.C."/>
            <person name="Liang Y."/>
            <person name="Liu X.H."/>
            <person name="Rhind N."/>
            <person name="Pidoux A."/>
            <person name="Brysch-Herzberg M."/>
            <person name="Du L.L."/>
        </authorList>
    </citation>
    <scope>NUCLEOTIDE SEQUENCE [LARGE SCALE GENOMIC DNA]</scope>
    <source>
        <strain evidence="12 13">CBS 15793</strain>
    </source>
</reference>